<accession>A0A0C9Z0L0</accession>
<dbReference type="HOGENOM" id="CLU_2606934_0_0_1"/>
<evidence type="ECO:0000313" key="2">
    <source>
        <dbReference type="Proteomes" id="UP000054018"/>
    </source>
</evidence>
<dbReference type="AlphaFoldDB" id="A0A0C9Z0L0"/>
<reference evidence="1 2" key="1">
    <citation type="submission" date="2014-04" db="EMBL/GenBank/DDBJ databases">
        <authorList>
            <consortium name="DOE Joint Genome Institute"/>
            <person name="Kuo A."/>
            <person name="Kohler A."/>
            <person name="Costa M.D."/>
            <person name="Nagy L.G."/>
            <person name="Floudas D."/>
            <person name="Copeland A."/>
            <person name="Barry K.W."/>
            <person name="Cichocki N."/>
            <person name="Veneault-Fourrey C."/>
            <person name="LaButti K."/>
            <person name="Lindquist E.A."/>
            <person name="Lipzen A."/>
            <person name="Lundell T."/>
            <person name="Morin E."/>
            <person name="Murat C."/>
            <person name="Sun H."/>
            <person name="Tunlid A."/>
            <person name="Henrissat B."/>
            <person name="Grigoriev I.V."/>
            <person name="Hibbett D.S."/>
            <person name="Martin F."/>
            <person name="Nordberg H.P."/>
            <person name="Cantor M.N."/>
            <person name="Hua S.X."/>
        </authorList>
    </citation>
    <scope>NUCLEOTIDE SEQUENCE [LARGE SCALE GENOMIC DNA]</scope>
    <source>
        <strain evidence="1 2">441</strain>
    </source>
</reference>
<proteinExistence type="predicted"/>
<sequence>MRIDRGEVSLTMAQRRYPFSGSLCLGRSYARTAALSWRMVPLYTNKRVKVPGEGTGLRAELNQNVLMQLPYHREFIRVD</sequence>
<keyword evidence="2" id="KW-1185">Reference proteome</keyword>
<reference evidence="2" key="2">
    <citation type="submission" date="2015-01" db="EMBL/GenBank/DDBJ databases">
        <title>Evolutionary Origins and Diversification of the Mycorrhizal Mutualists.</title>
        <authorList>
            <consortium name="DOE Joint Genome Institute"/>
            <consortium name="Mycorrhizal Genomics Consortium"/>
            <person name="Kohler A."/>
            <person name="Kuo A."/>
            <person name="Nagy L.G."/>
            <person name="Floudas D."/>
            <person name="Copeland A."/>
            <person name="Barry K.W."/>
            <person name="Cichocki N."/>
            <person name="Veneault-Fourrey C."/>
            <person name="LaButti K."/>
            <person name="Lindquist E.A."/>
            <person name="Lipzen A."/>
            <person name="Lundell T."/>
            <person name="Morin E."/>
            <person name="Murat C."/>
            <person name="Riley R."/>
            <person name="Ohm R."/>
            <person name="Sun H."/>
            <person name="Tunlid A."/>
            <person name="Henrissat B."/>
            <person name="Grigoriev I.V."/>
            <person name="Hibbett D.S."/>
            <person name="Martin F."/>
        </authorList>
    </citation>
    <scope>NUCLEOTIDE SEQUENCE [LARGE SCALE GENOMIC DNA]</scope>
    <source>
        <strain evidence="2">441</strain>
    </source>
</reference>
<name>A0A0C9Z0L0_9AGAM</name>
<dbReference type="Proteomes" id="UP000054018">
    <property type="component" value="Unassembled WGS sequence"/>
</dbReference>
<evidence type="ECO:0000313" key="1">
    <source>
        <dbReference type="EMBL" id="KIK13528.1"/>
    </source>
</evidence>
<protein>
    <submittedName>
        <fullName evidence="1">Uncharacterized protein</fullName>
    </submittedName>
</protein>
<dbReference type="EMBL" id="KN833989">
    <property type="protein sequence ID" value="KIK13528.1"/>
    <property type="molecule type" value="Genomic_DNA"/>
</dbReference>
<gene>
    <name evidence="1" type="ORF">PISMIDRAFT_688598</name>
</gene>
<organism evidence="1 2">
    <name type="scientific">Pisolithus microcarpus 441</name>
    <dbReference type="NCBI Taxonomy" id="765257"/>
    <lineage>
        <taxon>Eukaryota</taxon>
        <taxon>Fungi</taxon>
        <taxon>Dikarya</taxon>
        <taxon>Basidiomycota</taxon>
        <taxon>Agaricomycotina</taxon>
        <taxon>Agaricomycetes</taxon>
        <taxon>Agaricomycetidae</taxon>
        <taxon>Boletales</taxon>
        <taxon>Sclerodermatineae</taxon>
        <taxon>Pisolithaceae</taxon>
        <taxon>Pisolithus</taxon>
    </lineage>
</organism>